<dbReference type="OrthoDB" id="10447676at2759"/>
<evidence type="ECO:0000313" key="1">
    <source>
        <dbReference type="EMBL" id="RDX56186.1"/>
    </source>
</evidence>
<name>A0A371DUG0_9APHY</name>
<organism evidence="1 2">
    <name type="scientific">Lentinus brumalis</name>
    <dbReference type="NCBI Taxonomy" id="2498619"/>
    <lineage>
        <taxon>Eukaryota</taxon>
        <taxon>Fungi</taxon>
        <taxon>Dikarya</taxon>
        <taxon>Basidiomycota</taxon>
        <taxon>Agaricomycotina</taxon>
        <taxon>Agaricomycetes</taxon>
        <taxon>Polyporales</taxon>
        <taxon>Polyporaceae</taxon>
        <taxon>Lentinus</taxon>
    </lineage>
</organism>
<dbReference type="AlphaFoldDB" id="A0A371DUG0"/>
<dbReference type="EMBL" id="KZ857381">
    <property type="protein sequence ID" value="RDX56186.1"/>
    <property type="molecule type" value="Genomic_DNA"/>
</dbReference>
<gene>
    <name evidence="1" type="ORF">OH76DRAFT_603311</name>
</gene>
<protein>
    <submittedName>
        <fullName evidence="1">Uncharacterized protein</fullName>
    </submittedName>
</protein>
<reference evidence="1 2" key="1">
    <citation type="journal article" date="2018" name="Biotechnol. Biofuels">
        <title>Integrative visual omics of the white-rot fungus Polyporus brumalis exposes the biotechnological potential of its oxidative enzymes for delignifying raw plant biomass.</title>
        <authorList>
            <person name="Miyauchi S."/>
            <person name="Rancon A."/>
            <person name="Drula E."/>
            <person name="Hage H."/>
            <person name="Chaduli D."/>
            <person name="Favel A."/>
            <person name="Grisel S."/>
            <person name="Henrissat B."/>
            <person name="Herpoel-Gimbert I."/>
            <person name="Ruiz-Duenas F.J."/>
            <person name="Chevret D."/>
            <person name="Hainaut M."/>
            <person name="Lin J."/>
            <person name="Wang M."/>
            <person name="Pangilinan J."/>
            <person name="Lipzen A."/>
            <person name="Lesage-Meessen L."/>
            <person name="Navarro D."/>
            <person name="Riley R."/>
            <person name="Grigoriev I.V."/>
            <person name="Zhou S."/>
            <person name="Raouche S."/>
            <person name="Rosso M.N."/>
        </authorList>
    </citation>
    <scope>NUCLEOTIDE SEQUENCE [LARGE SCALE GENOMIC DNA]</scope>
    <source>
        <strain evidence="1 2">BRFM 1820</strain>
    </source>
</reference>
<accession>A0A371DUG0</accession>
<keyword evidence="2" id="KW-1185">Reference proteome</keyword>
<proteinExistence type="predicted"/>
<dbReference type="Proteomes" id="UP000256964">
    <property type="component" value="Unassembled WGS sequence"/>
</dbReference>
<sequence length="106" mass="11468">MLLRSGVCALPAARHWAHDLHIQDGRRTSRTASSLPPSRQSKSITRCSMHRAPGLFPWTHCKMPLLDIVCTAAILSPTSGPLSASPCHQLMADGLLWGVLCKASDL</sequence>
<evidence type="ECO:0000313" key="2">
    <source>
        <dbReference type="Proteomes" id="UP000256964"/>
    </source>
</evidence>